<dbReference type="STRING" id="675864.SAMN04489747_0261"/>
<organism evidence="1 2">
    <name type="scientific">Auraticoccus monumenti</name>
    <dbReference type="NCBI Taxonomy" id="675864"/>
    <lineage>
        <taxon>Bacteria</taxon>
        <taxon>Bacillati</taxon>
        <taxon>Actinomycetota</taxon>
        <taxon>Actinomycetes</taxon>
        <taxon>Propionibacteriales</taxon>
        <taxon>Propionibacteriaceae</taxon>
        <taxon>Auraticoccus</taxon>
    </lineage>
</organism>
<dbReference type="OrthoDB" id="4290974at2"/>
<evidence type="ECO:0000313" key="1">
    <source>
        <dbReference type="EMBL" id="SDD13387.1"/>
    </source>
</evidence>
<name>A0A1G6SB84_9ACTN</name>
<dbReference type="Pfam" id="PF19730">
    <property type="entry name" value="DUF6221"/>
    <property type="match status" value="1"/>
</dbReference>
<protein>
    <submittedName>
        <fullName evidence="1">Uncharacterized protein</fullName>
    </submittedName>
</protein>
<dbReference type="Proteomes" id="UP000198546">
    <property type="component" value="Chromosome i"/>
</dbReference>
<dbReference type="AlphaFoldDB" id="A0A1G6SB84"/>
<dbReference type="RefSeq" id="WP_090589874.1">
    <property type="nucleotide sequence ID" value="NZ_LT629688.1"/>
</dbReference>
<evidence type="ECO:0000313" key="2">
    <source>
        <dbReference type="Proteomes" id="UP000198546"/>
    </source>
</evidence>
<reference evidence="1 2" key="1">
    <citation type="submission" date="2016-10" db="EMBL/GenBank/DDBJ databases">
        <authorList>
            <person name="de Groot N.N."/>
        </authorList>
    </citation>
    <scope>NUCLEOTIDE SEQUENCE [LARGE SCALE GENOMIC DNA]</scope>
    <source>
        <strain evidence="1 2">MON 2.2</strain>
    </source>
</reference>
<keyword evidence="2" id="KW-1185">Reference proteome</keyword>
<proteinExistence type="predicted"/>
<accession>A0A1G6SB84</accession>
<dbReference type="EMBL" id="LT629688">
    <property type="protein sequence ID" value="SDD13387.1"/>
    <property type="molecule type" value="Genomic_DNA"/>
</dbReference>
<sequence>MSLREFLMDRIAEDESAARRFMAANHDYADQPGDHVGGYIWSRHVDTPARVLDVEDYEGGPGNARRVLAECDAKRRLIRHVSAVMDAAGAEAVLRLLALPYADHPGCLDEWDVPGTVTHLRPSRHRS</sequence>
<dbReference type="InterPro" id="IPR046193">
    <property type="entry name" value="DUF6221"/>
</dbReference>
<gene>
    <name evidence="1" type="ORF">SAMN04489747_0261</name>
</gene>